<sequence length="162" mass="17736">MTIPIDSQNLESYVPVYDAVPKEWENARPFIVEQFKKISEGVNAREIGFFLDQELLSGKSFIPGANITADGGSSQQFRTILRKVITFPGLIIGANTQPHGITVDANFSLIQMFGGATNATALTGEPLPNGSDTVYYDSTNVIVNVAAAYTRAWIVMEYIQEL</sequence>
<dbReference type="EMBL" id="LR796263">
    <property type="protein sequence ID" value="CAB4132651.1"/>
    <property type="molecule type" value="Genomic_DNA"/>
</dbReference>
<name>A0A6J5LEP9_9CAUD</name>
<gene>
    <name evidence="1" type="ORF">UFOVP256_62</name>
</gene>
<proteinExistence type="predicted"/>
<protein>
    <submittedName>
        <fullName evidence="1">Uncharacterized protein</fullName>
    </submittedName>
</protein>
<evidence type="ECO:0000313" key="1">
    <source>
        <dbReference type="EMBL" id="CAB4132651.1"/>
    </source>
</evidence>
<accession>A0A6J5LEP9</accession>
<organism evidence="1">
    <name type="scientific">uncultured Caudovirales phage</name>
    <dbReference type="NCBI Taxonomy" id="2100421"/>
    <lineage>
        <taxon>Viruses</taxon>
        <taxon>Duplodnaviria</taxon>
        <taxon>Heunggongvirae</taxon>
        <taxon>Uroviricota</taxon>
        <taxon>Caudoviricetes</taxon>
        <taxon>Peduoviridae</taxon>
        <taxon>Maltschvirus</taxon>
        <taxon>Maltschvirus maltsch</taxon>
    </lineage>
</organism>
<reference evidence="1" key="1">
    <citation type="submission" date="2020-04" db="EMBL/GenBank/DDBJ databases">
        <authorList>
            <person name="Chiriac C."/>
            <person name="Salcher M."/>
            <person name="Ghai R."/>
            <person name="Kavagutti S V."/>
        </authorList>
    </citation>
    <scope>NUCLEOTIDE SEQUENCE</scope>
</reference>